<evidence type="ECO:0000256" key="7">
    <source>
        <dbReference type="SAM" id="MobiDB-lite"/>
    </source>
</evidence>
<evidence type="ECO:0000313" key="10">
    <source>
        <dbReference type="Proteomes" id="UP000054007"/>
    </source>
</evidence>
<dbReference type="GO" id="GO:0010467">
    <property type="term" value="P:gene expression"/>
    <property type="evidence" value="ECO:0007669"/>
    <property type="project" value="UniProtKB-ARBA"/>
</dbReference>
<dbReference type="OrthoDB" id="1898821at2759"/>
<feature type="region of interest" description="Disordered" evidence="7">
    <location>
        <begin position="17"/>
        <end position="71"/>
    </location>
</feature>
<dbReference type="Pfam" id="PF08216">
    <property type="entry name" value="CTNNBL"/>
    <property type="match status" value="1"/>
</dbReference>
<name>A0A0D7BV54_9AGAR</name>
<evidence type="ECO:0000259" key="8">
    <source>
        <dbReference type="SMART" id="SM01156"/>
    </source>
</evidence>
<dbReference type="InterPro" id="IPR016024">
    <property type="entry name" value="ARM-type_fold"/>
</dbReference>
<organism evidence="9 10">
    <name type="scientific">Cylindrobasidium torrendii FP15055 ss-10</name>
    <dbReference type="NCBI Taxonomy" id="1314674"/>
    <lineage>
        <taxon>Eukaryota</taxon>
        <taxon>Fungi</taxon>
        <taxon>Dikarya</taxon>
        <taxon>Basidiomycota</taxon>
        <taxon>Agaricomycotina</taxon>
        <taxon>Agaricomycetes</taxon>
        <taxon>Agaricomycetidae</taxon>
        <taxon>Agaricales</taxon>
        <taxon>Marasmiineae</taxon>
        <taxon>Physalacriaceae</taxon>
        <taxon>Cylindrobasidium</taxon>
    </lineage>
</organism>
<evidence type="ECO:0000256" key="5">
    <source>
        <dbReference type="ARBA" id="ARBA00023242"/>
    </source>
</evidence>
<evidence type="ECO:0000313" key="9">
    <source>
        <dbReference type="EMBL" id="KIY74135.1"/>
    </source>
</evidence>
<evidence type="ECO:0000256" key="2">
    <source>
        <dbReference type="ARBA" id="ARBA00022553"/>
    </source>
</evidence>
<keyword evidence="3" id="KW-0677">Repeat</keyword>
<sequence length="616" mass="68476">MDIDKLFKIEVPKLPAGYKRKMPDNPTPDMLKRMKLDSEAPTESPTRTTVEDVDEDMEDGTTDFAPGGDADYFAEEDDEGRFFGGGLTTEQKDILNIFEKAGGEGVQDDPGELDITAIRRVLLRFERAANKNQDQRSKYPDDPTRFIDSEADLDAAIKALLPLAQAPVLSYTELVKSGAVSQLVGLLSHENADIAIDVVEVIHELTDEDVGDEEEEEATADALKILIEALLANSILELLVENMKRFNEAEESDRQGVFHILGIFENVLAFNPSLSEYLVSKTNIMAWLLNRMKAKVFDENRGYSAEILSILLQDSTLNRAKFGEENGVEIALEILSQYRRKDPANADETEFMENTFDALCSALNEPSIKKLFLDAEGPDLMVLMLKEKLLSRSRAIKTLDYALSGPTGAPACQTFIEALGLKTLFSVLMGKSTKKQKASEAHASEDTSHTLGILASLFSNIDSDAPERMRLLIKFVENNYEKVDKLLDIRESAKVRLKATEAEIAADKQALEDEGEKDEEGMFEEDALYLRRLSGGLYTLQTVDYILAWIIMEDDGIRTHALQMLARKSQTLDDVVKTLQVYHDNVDEAEEELPEGGMTRKSILEGLIGALGQAPS</sequence>
<dbReference type="SMART" id="SM01156">
    <property type="entry name" value="DUF1716"/>
    <property type="match status" value="1"/>
</dbReference>
<dbReference type="InterPro" id="IPR013180">
    <property type="entry name" value="CTNNBL1_N"/>
</dbReference>
<dbReference type="AlphaFoldDB" id="A0A0D7BV54"/>
<dbReference type="PANTHER" id="PTHR14978:SF0">
    <property type="entry name" value="BETA-CATENIN-LIKE PROTEIN 1"/>
    <property type="match status" value="1"/>
</dbReference>
<accession>A0A0D7BV54</accession>
<evidence type="ECO:0000256" key="1">
    <source>
        <dbReference type="ARBA" id="ARBA00004123"/>
    </source>
</evidence>
<feature type="coiled-coil region" evidence="6">
    <location>
        <begin position="483"/>
        <end position="517"/>
    </location>
</feature>
<feature type="domain" description="Beta-catenin-like protein 1 N-terminal" evidence="8">
    <location>
        <begin position="87"/>
        <end position="199"/>
    </location>
</feature>
<dbReference type="Proteomes" id="UP000054007">
    <property type="component" value="Unassembled WGS sequence"/>
</dbReference>
<keyword evidence="4 6" id="KW-0175">Coiled coil</keyword>
<dbReference type="InterPro" id="IPR039678">
    <property type="entry name" value="CTNNBL1"/>
</dbReference>
<comment type="subcellular location">
    <subcellularLocation>
        <location evidence="1">Nucleus</location>
    </subcellularLocation>
</comment>
<reference evidence="9 10" key="1">
    <citation type="journal article" date="2015" name="Fungal Genet. Biol.">
        <title>Evolution of novel wood decay mechanisms in Agaricales revealed by the genome sequences of Fistulina hepatica and Cylindrobasidium torrendii.</title>
        <authorList>
            <person name="Floudas D."/>
            <person name="Held B.W."/>
            <person name="Riley R."/>
            <person name="Nagy L.G."/>
            <person name="Koehler G."/>
            <person name="Ransdell A.S."/>
            <person name="Younus H."/>
            <person name="Chow J."/>
            <person name="Chiniquy J."/>
            <person name="Lipzen A."/>
            <person name="Tritt A."/>
            <person name="Sun H."/>
            <person name="Haridas S."/>
            <person name="LaButti K."/>
            <person name="Ohm R.A."/>
            <person name="Kues U."/>
            <person name="Blanchette R.A."/>
            <person name="Grigoriev I.V."/>
            <person name="Minto R.E."/>
            <person name="Hibbett D.S."/>
        </authorList>
    </citation>
    <scope>NUCLEOTIDE SEQUENCE [LARGE SCALE GENOMIC DNA]</scope>
    <source>
        <strain evidence="9 10">FP15055 ss-10</strain>
    </source>
</reference>
<keyword evidence="2" id="KW-0597">Phosphoprotein</keyword>
<feature type="compositionally biased region" description="Acidic residues" evidence="7">
    <location>
        <begin position="51"/>
        <end position="61"/>
    </location>
</feature>
<dbReference type="InterPro" id="IPR011989">
    <property type="entry name" value="ARM-like"/>
</dbReference>
<dbReference type="GO" id="GO:0005681">
    <property type="term" value="C:spliceosomal complex"/>
    <property type="evidence" value="ECO:0007669"/>
    <property type="project" value="TreeGrafter"/>
</dbReference>
<proteinExistence type="predicted"/>
<keyword evidence="10" id="KW-1185">Reference proteome</keyword>
<dbReference type="FunFam" id="1.25.10.10:FF:001136">
    <property type="entry name" value="Beta-catenin-like protein 1"/>
    <property type="match status" value="1"/>
</dbReference>
<dbReference type="EMBL" id="KN880432">
    <property type="protein sequence ID" value="KIY74135.1"/>
    <property type="molecule type" value="Genomic_DNA"/>
</dbReference>
<gene>
    <name evidence="9" type="ORF">CYLTODRAFT_428038</name>
</gene>
<evidence type="ECO:0000256" key="6">
    <source>
        <dbReference type="SAM" id="Coils"/>
    </source>
</evidence>
<keyword evidence="5" id="KW-0539">Nucleus</keyword>
<dbReference type="Gene3D" id="1.25.10.10">
    <property type="entry name" value="Leucine-rich Repeat Variant"/>
    <property type="match status" value="1"/>
</dbReference>
<protein>
    <submittedName>
        <fullName evidence="9">DUF1716-domain-containing protein</fullName>
    </submittedName>
</protein>
<evidence type="ECO:0000256" key="4">
    <source>
        <dbReference type="ARBA" id="ARBA00023054"/>
    </source>
</evidence>
<dbReference type="STRING" id="1314674.A0A0D7BV54"/>
<evidence type="ECO:0000256" key="3">
    <source>
        <dbReference type="ARBA" id="ARBA00022737"/>
    </source>
</evidence>
<dbReference type="SUPFAM" id="SSF48371">
    <property type="entry name" value="ARM repeat"/>
    <property type="match status" value="1"/>
</dbReference>
<dbReference type="PANTHER" id="PTHR14978">
    <property type="entry name" value="BETA-CATENIN-LIKE PROTEIN 1 NUCLEAR ASSOCIATED PROTEIN"/>
    <property type="match status" value="1"/>
</dbReference>